<feature type="domain" description="Bet v I/Major latex protein" evidence="10">
    <location>
        <begin position="1"/>
        <end position="153"/>
    </location>
</feature>
<name>A0A4P1QPN6_LUPAN</name>
<evidence type="ECO:0000256" key="4">
    <source>
        <dbReference type="ARBA" id="ARBA00022723"/>
    </source>
</evidence>
<dbReference type="PRINTS" id="PR00634">
    <property type="entry name" value="BETALLERGEN"/>
</dbReference>
<evidence type="ECO:0000256" key="3">
    <source>
        <dbReference type="ARBA" id="ARBA00022722"/>
    </source>
</evidence>
<dbReference type="Gramene" id="OIV91683">
    <property type="protein sequence ID" value="OIV91683"/>
    <property type="gene ID" value="TanjilG_26536"/>
</dbReference>
<organism evidence="11 12">
    <name type="scientific">Lupinus angustifolius</name>
    <name type="common">Narrow-leaved blue lupine</name>
    <dbReference type="NCBI Taxonomy" id="3871"/>
    <lineage>
        <taxon>Eukaryota</taxon>
        <taxon>Viridiplantae</taxon>
        <taxon>Streptophyta</taxon>
        <taxon>Embryophyta</taxon>
        <taxon>Tracheophyta</taxon>
        <taxon>Spermatophyta</taxon>
        <taxon>Magnoliopsida</taxon>
        <taxon>eudicotyledons</taxon>
        <taxon>Gunneridae</taxon>
        <taxon>Pentapetalae</taxon>
        <taxon>rosids</taxon>
        <taxon>fabids</taxon>
        <taxon>Fabales</taxon>
        <taxon>Fabaceae</taxon>
        <taxon>Papilionoideae</taxon>
        <taxon>50 kb inversion clade</taxon>
        <taxon>genistoids sensu lato</taxon>
        <taxon>core genistoids</taxon>
        <taxon>Genisteae</taxon>
        <taxon>Lupinus</taxon>
    </lineage>
</organism>
<dbReference type="PANTHER" id="PTHR31213:SF88">
    <property type="entry name" value="ABA-RESPONSIVE PROTEIN"/>
    <property type="match status" value="1"/>
</dbReference>
<keyword evidence="6 9" id="KW-0611">Plant defense</keyword>
<dbReference type="Pfam" id="PF00407">
    <property type="entry name" value="Bet_v_1"/>
    <property type="match status" value="1"/>
</dbReference>
<evidence type="ECO:0000256" key="6">
    <source>
        <dbReference type="ARBA" id="ARBA00022821"/>
    </source>
</evidence>
<reference evidence="11 12" key="1">
    <citation type="journal article" date="2017" name="Plant Biotechnol. J.">
        <title>A comprehensive draft genome sequence for lupin (Lupinus angustifolius), an emerging health food: insights into plant-microbe interactions and legume evolution.</title>
        <authorList>
            <person name="Hane J.K."/>
            <person name="Ming Y."/>
            <person name="Kamphuis L.G."/>
            <person name="Nelson M.N."/>
            <person name="Garg G."/>
            <person name="Atkins C.A."/>
            <person name="Bayer P.E."/>
            <person name="Bravo A."/>
            <person name="Bringans S."/>
            <person name="Cannon S."/>
            <person name="Edwards D."/>
            <person name="Foley R."/>
            <person name="Gao L.L."/>
            <person name="Harrison M.J."/>
            <person name="Huang W."/>
            <person name="Hurgobin B."/>
            <person name="Li S."/>
            <person name="Liu C.W."/>
            <person name="McGrath A."/>
            <person name="Morahan G."/>
            <person name="Murray J."/>
            <person name="Weller J."/>
            <person name="Jian J."/>
            <person name="Singh K.B."/>
        </authorList>
    </citation>
    <scope>NUCLEOTIDE SEQUENCE [LARGE SCALE GENOMIC DNA]</scope>
    <source>
        <strain evidence="12">cv. Tanjil</strain>
        <tissue evidence="11">Whole plant</tissue>
    </source>
</reference>
<comment type="subcellular location">
    <subcellularLocation>
        <location evidence="1">Cytoplasm</location>
        <location evidence="1">Cytosol</location>
    </subcellularLocation>
</comment>
<dbReference type="Gene3D" id="3.30.530.20">
    <property type="match status" value="1"/>
</dbReference>
<evidence type="ECO:0000256" key="7">
    <source>
        <dbReference type="ARBA" id="ARBA00022837"/>
    </source>
</evidence>
<dbReference type="GO" id="GO:0009738">
    <property type="term" value="P:abscisic acid-activated signaling pathway"/>
    <property type="evidence" value="ECO:0007669"/>
    <property type="project" value="InterPro"/>
</dbReference>
<dbReference type="GO" id="GO:0016787">
    <property type="term" value="F:hydrolase activity"/>
    <property type="evidence" value="ECO:0007669"/>
    <property type="project" value="UniProtKB-KW"/>
</dbReference>
<comment type="similarity">
    <text evidence="2 9">Belongs to the BetVI family.</text>
</comment>
<protein>
    <recommendedName>
        <fullName evidence="10">Bet v I/Major latex protein domain-containing protein</fullName>
    </recommendedName>
</protein>
<evidence type="ECO:0000256" key="8">
    <source>
        <dbReference type="ARBA" id="ARBA00023265"/>
    </source>
</evidence>
<keyword evidence="4" id="KW-0479">Metal-binding</keyword>
<dbReference type="GO" id="GO:0004518">
    <property type="term" value="F:nuclease activity"/>
    <property type="evidence" value="ECO:0007669"/>
    <property type="project" value="UniProtKB-KW"/>
</dbReference>
<evidence type="ECO:0000256" key="5">
    <source>
        <dbReference type="ARBA" id="ARBA00022801"/>
    </source>
</evidence>
<dbReference type="GO" id="GO:0005829">
    <property type="term" value="C:cytosol"/>
    <property type="evidence" value="ECO:0007669"/>
    <property type="project" value="UniProtKB-SubCell"/>
</dbReference>
<dbReference type="InterPro" id="IPR050279">
    <property type="entry name" value="Plant_def-hormone_signal"/>
</dbReference>
<dbReference type="FunFam" id="3.30.530.20:FF:000007">
    <property type="entry name" value="Major pollen allergen Bet v 1-A"/>
    <property type="match status" value="1"/>
</dbReference>
<dbReference type="InterPro" id="IPR024949">
    <property type="entry name" value="Bet_v_I_allergen"/>
</dbReference>
<keyword evidence="8 9" id="KW-0568">Pathogenesis-related protein</keyword>
<dbReference type="KEGG" id="lang:109333579"/>
<evidence type="ECO:0000256" key="2">
    <source>
        <dbReference type="ARBA" id="ARBA00009744"/>
    </source>
</evidence>
<evidence type="ECO:0000256" key="1">
    <source>
        <dbReference type="ARBA" id="ARBA00004514"/>
    </source>
</evidence>
<dbReference type="InterPro" id="IPR023393">
    <property type="entry name" value="START-like_dom_sf"/>
</dbReference>
<dbReference type="PROSITE" id="PS00451">
    <property type="entry name" value="PATHOGENESIS_BETVI"/>
    <property type="match status" value="1"/>
</dbReference>
<dbReference type="InterPro" id="IPR000916">
    <property type="entry name" value="Bet_v_I/MLP"/>
</dbReference>
<dbReference type="GO" id="GO:0038023">
    <property type="term" value="F:signaling receptor activity"/>
    <property type="evidence" value="ECO:0007669"/>
    <property type="project" value="InterPro"/>
</dbReference>
<dbReference type="AlphaFoldDB" id="A0A4P1QPN6"/>
<accession>A0A4P1QPN6</accession>
<dbReference type="GO" id="GO:0004864">
    <property type="term" value="F:protein phosphatase inhibitor activity"/>
    <property type="evidence" value="ECO:0007669"/>
    <property type="project" value="InterPro"/>
</dbReference>
<evidence type="ECO:0000313" key="11">
    <source>
        <dbReference type="EMBL" id="OIV91683.1"/>
    </source>
</evidence>
<keyword evidence="5" id="KW-0378">Hydrolase</keyword>
<keyword evidence="7" id="KW-0106">Calcium</keyword>
<dbReference type="OrthoDB" id="1858506at2759"/>
<keyword evidence="3" id="KW-0540">Nuclease</keyword>
<evidence type="ECO:0000256" key="9">
    <source>
        <dbReference type="RuleBase" id="RU000409"/>
    </source>
</evidence>
<dbReference type="SUPFAM" id="SSF55961">
    <property type="entry name" value="Bet v1-like"/>
    <property type="match status" value="1"/>
</dbReference>
<dbReference type="GO" id="GO:0046872">
    <property type="term" value="F:metal ion binding"/>
    <property type="evidence" value="ECO:0007669"/>
    <property type="project" value="UniProtKB-KW"/>
</dbReference>
<evidence type="ECO:0000313" key="12">
    <source>
        <dbReference type="Proteomes" id="UP000188354"/>
    </source>
</evidence>
<evidence type="ECO:0000259" key="10">
    <source>
        <dbReference type="Pfam" id="PF00407"/>
    </source>
</evidence>
<dbReference type="GO" id="GO:0006952">
    <property type="term" value="P:defense response"/>
    <property type="evidence" value="ECO:0007669"/>
    <property type="project" value="UniProtKB-KW"/>
</dbReference>
<dbReference type="STRING" id="3871.A0A4P1QPN6"/>
<sequence length="156" mass="16658">MGVFAFEDEHPSAVAPAKLFKALTKDSDEIIPKVIEQIKSVEIVEGNGGAGTIKKITASHDGHTSYVLHKVDAIDEATFQYDYSIVGGTGLDESLEKITFESKLSGGPDGGSIGKIKVKFHTKGDVLSDAVREEAKTRGTGLFKAVEGYVLANPNY</sequence>
<dbReference type="EMBL" id="CM007379">
    <property type="protein sequence ID" value="OIV91683.1"/>
    <property type="molecule type" value="Genomic_DNA"/>
</dbReference>
<dbReference type="GO" id="GO:0005634">
    <property type="term" value="C:nucleus"/>
    <property type="evidence" value="ECO:0007669"/>
    <property type="project" value="TreeGrafter"/>
</dbReference>
<keyword evidence="12" id="KW-1185">Reference proteome</keyword>
<dbReference type="Proteomes" id="UP000188354">
    <property type="component" value="Chromosome LG19"/>
</dbReference>
<gene>
    <name evidence="11" type="ORF">TanjilG_26536</name>
</gene>
<dbReference type="CDD" id="cd07816">
    <property type="entry name" value="Bet_v1-like"/>
    <property type="match status" value="1"/>
</dbReference>
<dbReference type="GO" id="GO:0010427">
    <property type="term" value="F:abscisic acid binding"/>
    <property type="evidence" value="ECO:0007669"/>
    <property type="project" value="InterPro"/>
</dbReference>
<proteinExistence type="inferred from homology"/>
<dbReference type="PANTHER" id="PTHR31213">
    <property type="entry name" value="OS08G0374000 PROTEIN-RELATED"/>
    <property type="match status" value="1"/>
</dbReference>